<dbReference type="Proteomes" id="UP000224607">
    <property type="component" value="Unassembled WGS sequence"/>
</dbReference>
<dbReference type="AlphaFoldDB" id="A0A1I3WMF0"/>
<evidence type="ECO:0000313" key="4">
    <source>
        <dbReference type="Proteomes" id="UP000224607"/>
    </source>
</evidence>
<organism evidence="2 3">
    <name type="scientific">Xenorhabdus mauleonii</name>
    <dbReference type="NCBI Taxonomy" id="351675"/>
    <lineage>
        <taxon>Bacteria</taxon>
        <taxon>Pseudomonadati</taxon>
        <taxon>Pseudomonadota</taxon>
        <taxon>Gammaproteobacteria</taxon>
        <taxon>Enterobacterales</taxon>
        <taxon>Morganellaceae</taxon>
        <taxon>Xenorhabdus</taxon>
    </lineage>
</organism>
<reference evidence="1 4" key="3">
    <citation type="journal article" date="2017" name="Nat. Microbiol.">
        <title>Natural product diversity associated with the nematode symbionts Photorhabdus and Xenorhabdus.</title>
        <authorList>
            <person name="Tobias N.J."/>
            <person name="Wolff H."/>
            <person name="Djahanschiri B."/>
            <person name="Grundmann F."/>
            <person name="Kronenwerth M."/>
            <person name="Shi Y.M."/>
            <person name="Simonyi S."/>
            <person name="Grun P."/>
            <person name="Shapiro-Ilan D."/>
            <person name="Pidot S.J."/>
            <person name="Stinear T.P."/>
            <person name="Ebersberger I."/>
            <person name="Bode H.B."/>
        </authorList>
    </citation>
    <scope>NUCLEOTIDE SEQUENCE [LARGE SCALE GENOMIC DNA]</scope>
    <source>
        <strain evidence="1 4">DSM 17908</strain>
    </source>
</reference>
<dbReference type="OrthoDB" id="6629596at2"/>
<dbReference type="RefSeq" id="WP_092513745.1">
    <property type="nucleotide sequence ID" value="NZ_CAWNQB010000003.1"/>
</dbReference>
<evidence type="ECO:0000313" key="2">
    <source>
        <dbReference type="EMBL" id="SFK08652.1"/>
    </source>
</evidence>
<protein>
    <submittedName>
        <fullName evidence="2">Uncharacterized protein</fullName>
    </submittedName>
</protein>
<dbReference type="EMBL" id="NITY01000011">
    <property type="protein sequence ID" value="PHM39294.1"/>
    <property type="molecule type" value="Genomic_DNA"/>
</dbReference>
<gene>
    <name evidence="2" type="ORF">SAMN05421680_12815</name>
    <name evidence="1" type="ORF">Xmau_02898</name>
</gene>
<reference evidence="3" key="2">
    <citation type="submission" date="2016-10" db="EMBL/GenBank/DDBJ databases">
        <authorList>
            <person name="Varghese N."/>
            <person name="Submissions S."/>
        </authorList>
    </citation>
    <scope>NUCLEOTIDE SEQUENCE [LARGE SCALE GENOMIC DNA]</scope>
    <source>
        <strain evidence="3">DSM 17908</strain>
    </source>
</reference>
<reference evidence="2" key="1">
    <citation type="submission" date="2016-10" db="EMBL/GenBank/DDBJ databases">
        <authorList>
            <person name="de Groot N.N."/>
        </authorList>
    </citation>
    <scope>NUCLEOTIDE SEQUENCE [LARGE SCALE GENOMIC DNA]</scope>
    <source>
        <strain evidence="2">DSM 17908</strain>
    </source>
</reference>
<proteinExistence type="predicted"/>
<dbReference type="Proteomes" id="UP000198919">
    <property type="component" value="Unassembled WGS sequence"/>
</dbReference>
<evidence type="ECO:0000313" key="1">
    <source>
        <dbReference type="EMBL" id="PHM39294.1"/>
    </source>
</evidence>
<sequence>MSLETSLQQNNVFLEQQNTLITQQNALMTQLISALANNAVTHSLDTEVTINSSLLAEPVEQPYKKVKTATKKKADNTPVDIEALDLETIVALAVLFKNEAYKLTVDKLAQARTIIEGIGEEERNGQADAMYCALSGIQEVAPLKKTTVLDLCLEMVENWDDIPGITERREFALDLLNEGKTSEPEPEPEPEVDPQTLFAQAEQLILQLAKGGYRKEAVDIIKQCGGNKRLGEVPLDNLSEVIRLAETTLEG</sequence>
<dbReference type="EMBL" id="FORG01000028">
    <property type="protein sequence ID" value="SFK08652.1"/>
    <property type="molecule type" value="Genomic_DNA"/>
</dbReference>
<name>A0A1I3WMF0_9GAMM</name>
<evidence type="ECO:0000313" key="3">
    <source>
        <dbReference type="Proteomes" id="UP000198919"/>
    </source>
</evidence>
<accession>A0A1I3WMF0</accession>
<dbReference type="STRING" id="351675.SAMN05421680_12815"/>
<keyword evidence="4" id="KW-1185">Reference proteome</keyword>